<reference evidence="1" key="1">
    <citation type="journal article" date="2014" name="Front. Microbiol.">
        <title>High frequency of phylogenetically diverse reductive dehalogenase-homologous genes in deep subseafloor sedimentary metagenomes.</title>
        <authorList>
            <person name="Kawai M."/>
            <person name="Futagami T."/>
            <person name="Toyoda A."/>
            <person name="Takaki Y."/>
            <person name="Nishi S."/>
            <person name="Hori S."/>
            <person name="Arai W."/>
            <person name="Tsubouchi T."/>
            <person name="Morono Y."/>
            <person name="Uchiyama I."/>
            <person name="Ito T."/>
            <person name="Fujiyama A."/>
            <person name="Inagaki F."/>
            <person name="Takami H."/>
        </authorList>
    </citation>
    <scope>NUCLEOTIDE SEQUENCE</scope>
    <source>
        <strain evidence="1">Expedition CK06-06</strain>
    </source>
</reference>
<dbReference type="EMBL" id="BARS01027279">
    <property type="protein sequence ID" value="GAG10158.1"/>
    <property type="molecule type" value="Genomic_DNA"/>
</dbReference>
<sequence>PILDCGFDLHNTPLMEYKCGGLEVVFCQLDIACRYGTDPVASKVFYNMVMAGTNTNVLPSKTCCYYGNPAGRNYMDDIEVPYTDITGDINQINSYDINISDDGIGTTAARAVAVSNFVANGGTFVGLWLSVTTIEALLDAACHSYTWSQMTYYRCTRANAPGGLLSGLGLSEFYWRENWDGGSPHNMLSTIDLQPLNDVPEVIAVVSHGAGRYIFIEINPAWYGNTEYYHLAYEKTARIYSRIFSNLDVDIRPAGPRFYIDSFPN</sequence>
<dbReference type="AlphaFoldDB" id="X0VCE0"/>
<protein>
    <submittedName>
        <fullName evidence="1">Uncharacterized protein</fullName>
    </submittedName>
</protein>
<feature type="non-terminal residue" evidence="1">
    <location>
        <position position="1"/>
    </location>
</feature>
<comment type="caution">
    <text evidence="1">The sequence shown here is derived from an EMBL/GenBank/DDBJ whole genome shotgun (WGS) entry which is preliminary data.</text>
</comment>
<evidence type="ECO:0000313" key="1">
    <source>
        <dbReference type="EMBL" id="GAG10158.1"/>
    </source>
</evidence>
<feature type="non-terminal residue" evidence="1">
    <location>
        <position position="265"/>
    </location>
</feature>
<proteinExistence type="predicted"/>
<gene>
    <name evidence="1" type="ORF">S01H1_42867</name>
</gene>
<name>X0VCE0_9ZZZZ</name>
<accession>X0VCE0</accession>
<organism evidence="1">
    <name type="scientific">marine sediment metagenome</name>
    <dbReference type="NCBI Taxonomy" id="412755"/>
    <lineage>
        <taxon>unclassified sequences</taxon>
        <taxon>metagenomes</taxon>
        <taxon>ecological metagenomes</taxon>
    </lineage>
</organism>